<evidence type="ECO:0000313" key="10">
    <source>
        <dbReference type="EMBL" id="OAY35416.1"/>
    </source>
</evidence>
<comment type="subcellular location">
    <subcellularLocation>
        <location evidence="1">Secreted</location>
        <location evidence="1">Extracellular space</location>
        <location evidence="1">Apoplast</location>
    </subcellularLocation>
</comment>
<organism evidence="10 11">
    <name type="scientific">Manihot esculenta</name>
    <name type="common">Cassava</name>
    <name type="synonym">Jatropha manihot</name>
    <dbReference type="NCBI Taxonomy" id="3983"/>
    <lineage>
        <taxon>Eukaryota</taxon>
        <taxon>Viridiplantae</taxon>
        <taxon>Streptophyta</taxon>
        <taxon>Embryophyta</taxon>
        <taxon>Tracheophyta</taxon>
        <taxon>Spermatophyta</taxon>
        <taxon>Magnoliopsida</taxon>
        <taxon>eudicotyledons</taxon>
        <taxon>Gunneridae</taxon>
        <taxon>Pentapetalae</taxon>
        <taxon>rosids</taxon>
        <taxon>fabids</taxon>
        <taxon>Malpighiales</taxon>
        <taxon>Euphorbiaceae</taxon>
        <taxon>Crotonoideae</taxon>
        <taxon>Manihoteae</taxon>
        <taxon>Manihot</taxon>
    </lineage>
</organism>
<dbReference type="GO" id="GO:0048046">
    <property type="term" value="C:apoplast"/>
    <property type="evidence" value="ECO:0007669"/>
    <property type="project" value="UniProtKB-SubCell"/>
</dbReference>
<dbReference type="EMBL" id="CM004398">
    <property type="protein sequence ID" value="OAY35416.1"/>
    <property type="molecule type" value="Genomic_DNA"/>
</dbReference>
<sequence length="88" mass="9578">MANVVFTCFFFSLVIFSYIVCVEGRNLKCVECFNASPDDFKSLTRNPSRGNTDASSSHDGSQDVIEPSDGYIDAFRPTNPGHSPGVGH</sequence>
<dbReference type="Gramene" id="Manes.12G100200.1.v8.1">
    <property type="protein sequence ID" value="Manes.12G100200.1.v8.1.CDS.1"/>
    <property type="gene ID" value="Manes.12G100200.v8.1"/>
</dbReference>
<dbReference type="PANTHER" id="PTHR33348:SF44">
    <property type="entry name" value="PRECURSOR OF CEP6"/>
    <property type="match status" value="1"/>
</dbReference>
<evidence type="ECO:0000256" key="2">
    <source>
        <dbReference type="ARBA" id="ARBA00008963"/>
    </source>
</evidence>
<dbReference type="GO" id="GO:0048364">
    <property type="term" value="P:root development"/>
    <property type="evidence" value="ECO:0007669"/>
    <property type="project" value="InterPro"/>
</dbReference>
<feature type="compositionally biased region" description="Polar residues" evidence="8">
    <location>
        <begin position="43"/>
        <end position="59"/>
    </location>
</feature>
<comment type="similarity">
    <text evidence="2">Belongs to the C-terminally encoded plant signaling peptide (CEP) family.</text>
</comment>
<reference evidence="11" key="1">
    <citation type="journal article" date="2016" name="Nat. Biotechnol.">
        <title>Sequencing wild and cultivated cassava and related species reveals extensive interspecific hybridization and genetic diversity.</title>
        <authorList>
            <person name="Bredeson J.V."/>
            <person name="Lyons J.B."/>
            <person name="Prochnik S.E."/>
            <person name="Wu G.A."/>
            <person name="Ha C.M."/>
            <person name="Edsinger-Gonzales E."/>
            <person name="Grimwood J."/>
            <person name="Schmutz J."/>
            <person name="Rabbi I.Y."/>
            <person name="Egesi C."/>
            <person name="Nauluvula P."/>
            <person name="Lebot V."/>
            <person name="Ndunguru J."/>
            <person name="Mkamilo G."/>
            <person name="Bart R.S."/>
            <person name="Setter T.L."/>
            <person name="Gleadow R.M."/>
            <person name="Kulakow P."/>
            <person name="Ferguson M.E."/>
            <person name="Rounsley S."/>
            <person name="Rokhsar D.S."/>
        </authorList>
    </citation>
    <scope>NUCLEOTIDE SEQUENCE [LARGE SCALE GENOMIC DNA]</scope>
    <source>
        <strain evidence="11">cv. AM560-2</strain>
    </source>
</reference>
<evidence type="ECO:0000256" key="6">
    <source>
        <dbReference type="ARBA" id="ARBA00022729"/>
    </source>
</evidence>
<keyword evidence="7" id="KW-0379">Hydroxylation</keyword>
<evidence type="ECO:0000313" key="11">
    <source>
        <dbReference type="Proteomes" id="UP000091857"/>
    </source>
</evidence>
<keyword evidence="11" id="KW-1185">Reference proteome</keyword>
<name>A0A2C9UUW3_MANES</name>
<dbReference type="GO" id="GO:1902025">
    <property type="term" value="P:nitrate import"/>
    <property type="evidence" value="ECO:0000318"/>
    <property type="project" value="GO_Central"/>
</dbReference>
<dbReference type="GO" id="GO:2000280">
    <property type="term" value="P:regulation of root development"/>
    <property type="evidence" value="ECO:0000318"/>
    <property type="project" value="GO_Central"/>
</dbReference>
<keyword evidence="3" id="KW-0052">Apoplast</keyword>
<gene>
    <name evidence="10" type="ORF">MANES_12G100200v8</name>
</gene>
<protein>
    <submittedName>
        <fullName evidence="10">Uncharacterized protein</fullName>
    </submittedName>
</protein>
<keyword evidence="5" id="KW-0372">Hormone</keyword>
<evidence type="ECO:0000256" key="8">
    <source>
        <dbReference type="SAM" id="MobiDB-lite"/>
    </source>
</evidence>
<dbReference type="InterPro" id="IPR033250">
    <property type="entry name" value="CEP"/>
</dbReference>
<evidence type="ECO:0000256" key="4">
    <source>
        <dbReference type="ARBA" id="ARBA00022525"/>
    </source>
</evidence>
<evidence type="ECO:0000256" key="9">
    <source>
        <dbReference type="SAM" id="SignalP"/>
    </source>
</evidence>
<accession>A0A2C9UUW3</accession>
<feature type="region of interest" description="Disordered" evidence="8">
    <location>
        <begin position="40"/>
        <end position="88"/>
    </location>
</feature>
<evidence type="ECO:0000256" key="3">
    <source>
        <dbReference type="ARBA" id="ARBA00022523"/>
    </source>
</evidence>
<evidence type="ECO:0000256" key="1">
    <source>
        <dbReference type="ARBA" id="ARBA00004271"/>
    </source>
</evidence>
<dbReference type="PANTHER" id="PTHR33348">
    <property type="entry name" value="PRECURSOR OF CEP5"/>
    <property type="match status" value="1"/>
</dbReference>
<evidence type="ECO:0000256" key="5">
    <source>
        <dbReference type="ARBA" id="ARBA00022702"/>
    </source>
</evidence>
<feature type="signal peptide" evidence="9">
    <location>
        <begin position="1"/>
        <end position="24"/>
    </location>
</feature>
<dbReference type="GO" id="GO:0006995">
    <property type="term" value="P:cellular response to nitrogen starvation"/>
    <property type="evidence" value="ECO:0007669"/>
    <property type="project" value="UniProtKB-ARBA"/>
</dbReference>
<keyword evidence="4" id="KW-0964">Secreted</keyword>
<dbReference type="GO" id="GO:0005576">
    <property type="term" value="C:extracellular region"/>
    <property type="evidence" value="ECO:0000318"/>
    <property type="project" value="GO_Central"/>
</dbReference>
<proteinExistence type="inferred from homology"/>
<dbReference type="GO" id="GO:1901371">
    <property type="term" value="P:regulation of leaf morphogenesis"/>
    <property type="evidence" value="ECO:0000318"/>
    <property type="project" value="GO_Central"/>
</dbReference>
<dbReference type="AlphaFoldDB" id="A0A2C9UUW3"/>
<keyword evidence="6 9" id="KW-0732">Signal</keyword>
<dbReference type="Proteomes" id="UP000091857">
    <property type="component" value="Chromosome 12"/>
</dbReference>
<dbReference type="GO" id="GO:0005179">
    <property type="term" value="F:hormone activity"/>
    <property type="evidence" value="ECO:0000318"/>
    <property type="project" value="GO_Central"/>
</dbReference>
<feature type="chain" id="PRO_5012654907" evidence="9">
    <location>
        <begin position="25"/>
        <end position="88"/>
    </location>
</feature>
<comment type="caution">
    <text evidence="10">The sequence shown here is derived from an EMBL/GenBank/DDBJ whole genome shotgun (WGS) entry which is preliminary data.</text>
</comment>
<evidence type="ECO:0000256" key="7">
    <source>
        <dbReference type="ARBA" id="ARBA00023278"/>
    </source>
</evidence>